<evidence type="ECO:0000313" key="1">
    <source>
        <dbReference type="EMBL" id="CUU55387.1"/>
    </source>
</evidence>
<reference evidence="2" key="1">
    <citation type="submission" date="2015-11" db="EMBL/GenBank/DDBJ databases">
        <authorList>
            <person name="Varghese N."/>
        </authorList>
    </citation>
    <scope>NUCLEOTIDE SEQUENCE [LARGE SCALE GENOMIC DNA]</scope>
    <source>
        <strain evidence="2">DSM 45899</strain>
    </source>
</reference>
<evidence type="ECO:0000313" key="2">
    <source>
        <dbReference type="Proteomes" id="UP000198802"/>
    </source>
</evidence>
<sequence length="63" mass="6467">MVSISVVVLLLFAVVVLVRSYRLSISSALLCIALGFYLASSSLAPTIGDIIGEVIGIVSTVGV</sequence>
<accession>A0A0S4QIE3</accession>
<proteinExistence type="predicted"/>
<dbReference type="AlphaFoldDB" id="A0A0S4QIE3"/>
<dbReference type="RefSeq" id="WP_091273847.1">
    <property type="nucleotide sequence ID" value="NZ_FAOZ01000005.1"/>
</dbReference>
<gene>
    <name evidence="1" type="ORF">Ga0074812_10536</name>
</gene>
<dbReference type="EMBL" id="FAOZ01000005">
    <property type="protein sequence ID" value="CUU55387.1"/>
    <property type="molecule type" value="Genomic_DNA"/>
</dbReference>
<keyword evidence="2" id="KW-1185">Reference proteome</keyword>
<dbReference type="Proteomes" id="UP000198802">
    <property type="component" value="Unassembled WGS sequence"/>
</dbReference>
<protein>
    <submittedName>
        <fullName evidence="1">Uncharacterized conserved protein (DUF2304)</fullName>
    </submittedName>
</protein>
<name>A0A0S4QIE3_9ACTN</name>
<organism evidence="1 2">
    <name type="scientific">Parafrankia irregularis</name>
    <dbReference type="NCBI Taxonomy" id="795642"/>
    <lineage>
        <taxon>Bacteria</taxon>
        <taxon>Bacillati</taxon>
        <taxon>Actinomycetota</taxon>
        <taxon>Actinomycetes</taxon>
        <taxon>Frankiales</taxon>
        <taxon>Frankiaceae</taxon>
        <taxon>Parafrankia</taxon>
    </lineage>
</organism>